<organism evidence="1 2">
    <name type="scientific">Candidatus Lloydbacteria bacterium RIFCSPHIGHO2_01_FULL_49_22</name>
    <dbReference type="NCBI Taxonomy" id="1798658"/>
    <lineage>
        <taxon>Bacteria</taxon>
        <taxon>Candidatus Lloydiibacteriota</taxon>
    </lineage>
</organism>
<gene>
    <name evidence="1" type="ORF">A2845_04000</name>
</gene>
<protein>
    <submittedName>
        <fullName evidence="1">Uncharacterized protein</fullName>
    </submittedName>
</protein>
<dbReference type="Proteomes" id="UP000177122">
    <property type="component" value="Unassembled WGS sequence"/>
</dbReference>
<evidence type="ECO:0000313" key="2">
    <source>
        <dbReference type="Proteomes" id="UP000177122"/>
    </source>
</evidence>
<comment type="caution">
    <text evidence="1">The sequence shown here is derived from an EMBL/GenBank/DDBJ whole genome shotgun (WGS) entry which is preliminary data.</text>
</comment>
<proteinExistence type="predicted"/>
<name>A0A1G2CX31_9BACT</name>
<sequence>MTDRLNPKIIVILEAKLGKTAEQIRPRLSELRRKHSGLTMNAAAQMYAMSHNTSIMGKLDVEDRQSLATVQAITQVSVSSVSKVDKRTLNINNSPIHNLSFGDRNQVGQSVVNIDNSLEKLSKQIEKSTVLTDDEKNDYKSDIETIASQVGKSKPNRSIIKTAWEGIKALSELEGFAQAVAHTGTLIQHFIS</sequence>
<reference evidence="1 2" key="1">
    <citation type="journal article" date="2016" name="Nat. Commun.">
        <title>Thousands of microbial genomes shed light on interconnected biogeochemical processes in an aquifer system.</title>
        <authorList>
            <person name="Anantharaman K."/>
            <person name="Brown C.T."/>
            <person name="Hug L.A."/>
            <person name="Sharon I."/>
            <person name="Castelle C.J."/>
            <person name="Probst A.J."/>
            <person name="Thomas B.C."/>
            <person name="Singh A."/>
            <person name="Wilkins M.J."/>
            <person name="Karaoz U."/>
            <person name="Brodie E.L."/>
            <person name="Williams K.H."/>
            <person name="Hubbard S.S."/>
            <person name="Banfield J.F."/>
        </authorList>
    </citation>
    <scope>NUCLEOTIDE SEQUENCE [LARGE SCALE GENOMIC DNA]</scope>
</reference>
<evidence type="ECO:0000313" key="1">
    <source>
        <dbReference type="EMBL" id="OGZ05936.1"/>
    </source>
</evidence>
<dbReference type="EMBL" id="MHLI01000006">
    <property type="protein sequence ID" value="OGZ05936.1"/>
    <property type="molecule type" value="Genomic_DNA"/>
</dbReference>
<dbReference type="AlphaFoldDB" id="A0A1G2CX31"/>
<accession>A0A1G2CX31</accession>